<dbReference type="GO" id="GO:0015036">
    <property type="term" value="F:disulfide oxidoreductase activity"/>
    <property type="evidence" value="ECO:0007669"/>
    <property type="project" value="InterPro"/>
</dbReference>
<dbReference type="InterPro" id="IPR050553">
    <property type="entry name" value="Thioredoxin_ResA/DsbE_sf"/>
</dbReference>
<reference evidence="9 10" key="1">
    <citation type="submission" date="2020-02" db="EMBL/GenBank/DDBJ databases">
        <title>Nitrogenibacter mangrovi gen. nov., sp. nov. isolated from mangrove sediment, a denitrifying betaproteobacterium.</title>
        <authorList>
            <person name="Liao H."/>
            <person name="Tian Y."/>
        </authorList>
    </citation>
    <scope>NUCLEOTIDE SEQUENCE [LARGE SCALE GENOMIC DNA]</scope>
    <source>
        <strain evidence="9 10">M9-3-2</strain>
    </source>
</reference>
<evidence type="ECO:0000259" key="8">
    <source>
        <dbReference type="PROSITE" id="PS51352"/>
    </source>
</evidence>
<dbReference type="NCBIfam" id="TIGR00385">
    <property type="entry name" value="dsbE"/>
    <property type="match status" value="1"/>
</dbReference>
<keyword evidence="7" id="KW-0472">Membrane</keyword>
<evidence type="ECO:0000256" key="5">
    <source>
        <dbReference type="ARBA" id="ARBA00023284"/>
    </source>
</evidence>
<dbReference type="PROSITE" id="PS51352">
    <property type="entry name" value="THIOREDOXIN_2"/>
    <property type="match status" value="1"/>
</dbReference>
<feature type="domain" description="Thioredoxin" evidence="8">
    <location>
        <begin position="58"/>
        <end position="200"/>
    </location>
</feature>
<dbReference type="InterPro" id="IPR013766">
    <property type="entry name" value="Thioredoxin_domain"/>
</dbReference>
<evidence type="ECO:0000256" key="3">
    <source>
        <dbReference type="ARBA" id="ARBA00022748"/>
    </source>
</evidence>
<dbReference type="GO" id="GO:0017004">
    <property type="term" value="P:cytochrome complex assembly"/>
    <property type="evidence" value="ECO:0007669"/>
    <property type="project" value="UniProtKB-KW"/>
</dbReference>
<keyword evidence="7" id="KW-1133">Transmembrane helix</keyword>
<feature type="transmembrane region" description="Helical" evidence="7">
    <location>
        <begin position="30"/>
        <end position="50"/>
    </location>
</feature>
<accession>A0A6C1B6K8</accession>
<dbReference type="CDD" id="cd03010">
    <property type="entry name" value="TlpA_like_DsbE"/>
    <property type="match status" value="1"/>
</dbReference>
<dbReference type="InterPro" id="IPR036249">
    <property type="entry name" value="Thioredoxin-like_sf"/>
</dbReference>
<dbReference type="InterPro" id="IPR013740">
    <property type="entry name" value="Redoxin"/>
</dbReference>
<feature type="region of interest" description="Disordered" evidence="6">
    <location>
        <begin position="200"/>
        <end position="221"/>
    </location>
</feature>
<dbReference type="InterPro" id="IPR017937">
    <property type="entry name" value="Thioredoxin_CS"/>
</dbReference>
<dbReference type="RefSeq" id="WP_173765083.1">
    <property type="nucleotide sequence ID" value="NZ_CP048836.1"/>
</dbReference>
<feature type="region of interest" description="Disordered" evidence="6">
    <location>
        <begin position="1"/>
        <end position="24"/>
    </location>
</feature>
<proteinExistence type="inferred from homology"/>
<dbReference type="AlphaFoldDB" id="A0A6C1B6K8"/>
<feature type="compositionally biased region" description="Basic and acidic residues" evidence="6">
    <location>
        <begin position="8"/>
        <end position="19"/>
    </location>
</feature>
<feature type="compositionally biased region" description="Low complexity" evidence="6">
    <location>
        <begin position="211"/>
        <end position="221"/>
    </location>
</feature>
<name>A0A6C1B6K8_9RHOO</name>
<comment type="subcellular location">
    <subcellularLocation>
        <location evidence="1">Cell envelope</location>
    </subcellularLocation>
</comment>
<evidence type="ECO:0000256" key="4">
    <source>
        <dbReference type="ARBA" id="ARBA00023157"/>
    </source>
</evidence>
<evidence type="ECO:0000256" key="1">
    <source>
        <dbReference type="ARBA" id="ARBA00004196"/>
    </source>
</evidence>
<dbReference type="Proteomes" id="UP000501991">
    <property type="component" value="Chromosome"/>
</dbReference>
<keyword evidence="4" id="KW-1015">Disulfide bond</keyword>
<sequence>MQPATENTLDRSVDDRPHAPDSSPRRPLRAFLPLVMFLLIAVVLGVGLFLDPREVPSPLIGKPVPEFSLAPVQGRTLGLSTADLKGDVALVNVFASWCVACREEHPLLVDLARRGIVTIHGLNYKDKPEDAAAWLDSLGDPYTRTGADRDGRVAIDWGVYGVPETFVVGPDGRIAYKRIGPMTEAFIEETLIPMVRRLRAQGGGASPPQPASGVAGAARGD</sequence>
<evidence type="ECO:0000256" key="2">
    <source>
        <dbReference type="ARBA" id="ARBA00007758"/>
    </source>
</evidence>
<dbReference type="Gene3D" id="3.40.30.10">
    <property type="entry name" value="Glutaredoxin"/>
    <property type="match status" value="1"/>
</dbReference>
<evidence type="ECO:0000256" key="7">
    <source>
        <dbReference type="SAM" id="Phobius"/>
    </source>
</evidence>
<gene>
    <name evidence="9" type="ORF">G3580_09875</name>
</gene>
<dbReference type="EMBL" id="CP048836">
    <property type="protein sequence ID" value="QID17920.1"/>
    <property type="molecule type" value="Genomic_DNA"/>
</dbReference>
<protein>
    <submittedName>
        <fullName evidence="9">DsbE family thiol:disulfide interchange protein</fullName>
    </submittedName>
</protein>
<evidence type="ECO:0000256" key="6">
    <source>
        <dbReference type="SAM" id="MobiDB-lite"/>
    </source>
</evidence>
<comment type="similarity">
    <text evidence="2">Belongs to the thioredoxin family. DsbE subfamily.</text>
</comment>
<dbReference type="PROSITE" id="PS00194">
    <property type="entry name" value="THIOREDOXIN_1"/>
    <property type="match status" value="1"/>
</dbReference>
<dbReference type="PANTHER" id="PTHR42852:SF6">
    <property type="entry name" value="THIOL:DISULFIDE INTERCHANGE PROTEIN DSBE"/>
    <property type="match status" value="1"/>
</dbReference>
<keyword evidence="7" id="KW-0812">Transmembrane</keyword>
<dbReference type="SUPFAM" id="SSF52833">
    <property type="entry name" value="Thioredoxin-like"/>
    <property type="match status" value="1"/>
</dbReference>
<keyword evidence="10" id="KW-1185">Reference proteome</keyword>
<dbReference type="GO" id="GO:0030288">
    <property type="term" value="C:outer membrane-bounded periplasmic space"/>
    <property type="evidence" value="ECO:0007669"/>
    <property type="project" value="InterPro"/>
</dbReference>
<evidence type="ECO:0000313" key="10">
    <source>
        <dbReference type="Proteomes" id="UP000501991"/>
    </source>
</evidence>
<organism evidence="9 10">
    <name type="scientific">Nitrogeniibacter mangrovi</name>
    <dbReference type="NCBI Taxonomy" id="2016596"/>
    <lineage>
        <taxon>Bacteria</taxon>
        <taxon>Pseudomonadati</taxon>
        <taxon>Pseudomonadota</taxon>
        <taxon>Betaproteobacteria</taxon>
        <taxon>Rhodocyclales</taxon>
        <taxon>Zoogloeaceae</taxon>
        <taxon>Nitrogeniibacter</taxon>
    </lineage>
</organism>
<dbReference type="PANTHER" id="PTHR42852">
    <property type="entry name" value="THIOL:DISULFIDE INTERCHANGE PROTEIN DSBE"/>
    <property type="match status" value="1"/>
</dbReference>
<dbReference type="InterPro" id="IPR004799">
    <property type="entry name" value="Periplasmic_diS_OxRdtase_DsbE"/>
</dbReference>
<dbReference type="Pfam" id="PF08534">
    <property type="entry name" value="Redoxin"/>
    <property type="match status" value="1"/>
</dbReference>
<evidence type="ECO:0000313" key="9">
    <source>
        <dbReference type="EMBL" id="QID17920.1"/>
    </source>
</evidence>
<keyword evidence="5" id="KW-0676">Redox-active center</keyword>
<dbReference type="KEGG" id="azq:G3580_09875"/>
<keyword evidence="3" id="KW-0201">Cytochrome c-type biogenesis</keyword>